<gene>
    <name evidence="3" type="ORF">AVDCRST_MAG48-108</name>
</gene>
<dbReference type="InterPro" id="IPR059026">
    <property type="entry name" value="LpqB_N"/>
</dbReference>
<feature type="domain" description="GerMN" evidence="2">
    <location>
        <begin position="196"/>
        <end position="286"/>
    </location>
</feature>
<sequence>MRLVRALLALLLAVALAGCVNLPTSGPVDKVEGQQPACQSCVNVEVAPPAAGSTASEVVEGFLRANANYQPGYAVARQFMTAAAAASWSTDQGVTVYNGSTTQQGDDEVRLRGRVVGALDPNHSFSIRSTKLDLVFQLERENGEWRIANQLSGLFVRDSSFETLYRSYDLYFVGATGALVPEPIYLPDLRAPGNVASALVKALLTGPSDWLSAAVSTGVPAKTTLSVDSVTIVNGVAQVPLSDGVQQATDAQRTLVAAQLGYTLQQVTGVKKIQLLANDQPFRVPQSEAGDLAVPLDALSPDLDPVPIVPAEQLYASRQEDQALLRVDAGTDAVTAEPFPGALGQGRYAISSLAVSLTGTDLALVTDAGTRLRRTPTSGTDLTTVLDGVTGLLRPQFTRTGELFSVGDLGGQQRMWVTAGGKTVRVAAAEVLSAGRVVAFRVSPDGARMAVIVKSGGSTQLALARIVRSAQVSVEGYRVLDTASSLTASTVQESRDLVWTSATELLVLAADTARGPFAPATVSIDASSVETQPPTDDWDAVQLTALLRPQTSIPIVLSRDGRAFRDDGTQWQLLMGDVGAIAYPG</sequence>
<dbReference type="InterPro" id="IPR011042">
    <property type="entry name" value="6-blade_b-propeller_TolB-like"/>
</dbReference>
<feature type="signal peptide" evidence="1">
    <location>
        <begin position="1"/>
        <end position="17"/>
    </location>
</feature>
<dbReference type="SUPFAM" id="SSF82171">
    <property type="entry name" value="DPP6 N-terminal domain-like"/>
    <property type="match status" value="1"/>
</dbReference>
<accession>A0A6J4JS29</accession>
<dbReference type="PROSITE" id="PS51257">
    <property type="entry name" value="PROKAR_LIPOPROTEIN"/>
    <property type="match status" value="1"/>
</dbReference>
<proteinExistence type="predicted"/>
<dbReference type="SMART" id="SM00909">
    <property type="entry name" value="Germane"/>
    <property type="match status" value="1"/>
</dbReference>
<reference evidence="3" key="1">
    <citation type="submission" date="2020-02" db="EMBL/GenBank/DDBJ databases">
        <authorList>
            <person name="Meier V. D."/>
        </authorList>
    </citation>
    <scope>NUCLEOTIDE SEQUENCE</scope>
    <source>
        <strain evidence="3">AVDCRST_MAG48</strain>
    </source>
</reference>
<dbReference type="InterPro" id="IPR019606">
    <property type="entry name" value="GerMN"/>
</dbReference>
<evidence type="ECO:0000256" key="1">
    <source>
        <dbReference type="SAM" id="SignalP"/>
    </source>
</evidence>
<evidence type="ECO:0000259" key="2">
    <source>
        <dbReference type="SMART" id="SM00909"/>
    </source>
</evidence>
<dbReference type="Pfam" id="PF10646">
    <property type="entry name" value="Germane"/>
    <property type="match status" value="1"/>
</dbReference>
<dbReference type="InterPro" id="IPR018910">
    <property type="entry name" value="LpqB_C"/>
</dbReference>
<evidence type="ECO:0000313" key="3">
    <source>
        <dbReference type="EMBL" id="CAA9285829.1"/>
    </source>
</evidence>
<dbReference type="Pfam" id="PF25976">
    <property type="entry name" value="LpqB_N"/>
    <property type="match status" value="1"/>
</dbReference>
<organism evidence="3">
    <name type="scientific">uncultured Friedmanniella sp</name>
    <dbReference type="NCBI Taxonomy" id="335381"/>
    <lineage>
        <taxon>Bacteria</taxon>
        <taxon>Bacillati</taxon>
        <taxon>Actinomycetota</taxon>
        <taxon>Actinomycetes</taxon>
        <taxon>Propionibacteriales</taxon>
        <taxon>Nocardioidaceae</taxon>
        <taxon>Friedmanniella</taxon>
        <taxon>environmental samples</taxon>
    </lineage>
</organism>
<feature type="chain" id="PRO_5039444591" evidence="1">
    <location>
        <begin position="18"/>
        <end position="585"/>
    </location>
</feature>
<dbReference type="Gene3D" id="2.120.10.30">
    <property type="entry name" value="TolB, C-terminal domain"/>
    <property type="match status" value="1"/>
</dbReference>
<keyword evidence="1" id="KW-0732">Signal</keyword>
<dbReference type="AlphaFoldDB" id="A0A6J4JS29"/>
<dbReference type="Pfam" id="PF10647">
    <property type="entry name" value="Gmad1"/>
    <property type="match status" value="1"/>
</dbReference>
<protein>
    <submittedName>
        <fullName evidence="3">Sporulation and spore germination protein</fullName>
    </submittedName>
</protein>
<dbReference type="EMBL" id="CADCTS010000017">
    <property type="protein sequence ID" value="CAA9285829.1"/>
    <property type="molecule type" value="Genomic_DNA"/>
</dbReference>
<name>A0A6J4JS29_9ACTN</name>